<dbReference type="GO" id="GO:0046872">
    <property type="term" value="F:metal ion binding"/>
    <property type="evidence" value="ECO:0007669"/>
    <property type="project" value="UniProtKB-KW"/>
</dbReference>
<dbReference type="GO" id="GO:0016491">
    <property type="term" value="F:oxidoreductase activity"/>
    <property type="evidence" value="ECO:0007669"/>
    <property type="project" value="UniProtKB-KW"/>
</dbReference>
<keyword evidence="1" id="KW-0479">Metal-binding</keyword>
<keyword evidence="4" id="KW-1185">Reference proteome</keyword>
<protein>
    <recommendedName>
        <fullName evidence="2">Fe2OG dioxygenase domain-containing protein</fullName>
    </recommendedName>
</protein>
<dbReference type="PANTHER" id="PTHR33099">
    <property type="entry name" value="FE2OG DIOXYGENASE DOMAIN-CONTAINING PROTEIN"/>
    <property type="match status" value="1"/>
</dbReference>
<dbReference type="Gene3D" id="2.60.120.620">
    <property type="entry name" value="q2cbj1_9rhob like domain"/>
    <property type="match status" value="1"/>
</dbReference>
<comment type="similarity">
    <text evidence="1">Belongs to the iron/ascorbate-dependent oxidoreductase family.</text>
</comment>
<keyword evidence="1" id="KW-0560">Oxidoreductase</keyword>
<dbReference type="EMBL" id="ML170158">
    <property type="protein sequence ID" value="TDL27749.1"/>
    <property type="molecule type" value="Genomic_DNA"/>
</dbReference>
<proteinExistence type="inferred from homology"/>
<dbReference type="Pfam" id="PF13640">
    <property type="entry name" value="2OG-FeII_Oxy_3"/>
    <property type="match status" value="1"/>
</dbReference>
<organism evidence="3 4">
    <name type="scientific">Rickenella mellea</name>
    <dbReference type="NCBI Taxonomy" id="50990"/>
    <lineage>
        <taxon>Eukaryota</taxon>
        <taxon>Fungi</taxon>
        <taxon>Dikarya</taxon>
        <taxon>Basidiomycota</taxon>
        <taxon>Agaricomycotina</taxon>
        <taxon>Agaricomycetes</taxon>
        <taxon>Hymenochaetales</taxon>
        <taxon>Rickenellaceae</taxon>
        <taxon>Rickenella</taxon>
    </lineage>
</organism>
<dbReference type="PROSITE" id="PS51471">
    <property type="entry name" value="FE2OG_OXY"/>
    <property type="match status" value="1"/>
</dbReference>
<dbReference type="PANTHER" id="PTHR33099:SF14">
    <property type="entry name" value="PROLYL 4-HYDROXYLASE ALPHA SUBUNIT FE(2+) 2OG DIOXYGENASE DOMAIN-CONTAINING PROTEIN"/>
    <property type="match status" value="1"/>
</dbReference>
<evidence type="ECO:0000259" key="2">
    <source>
        <dbReference type="PROSITE" id="PS51471"/>
    </source>
</evidence>
<accession>A0A4Y7QLN7</accession>
<dbReference type="Proteomes" id="UP000294933">
    <property type="component" value="Unassembled WGS sequence"/>
</dbReference>
<dbReference type="OrthoDB" id="27483at2759"/>
<dbReference type="InterPro" id="IPR005123">
    <property type="entry name" value="Oxoglu/Fe-dep_dioxygenase_dom"/>
</dbReference>
<evidence type="ECO:0000256" key="1">
    <source>
        <dbReference type="RuleBase" id="RU003682"/>
    </source>
</evidence>
<sequence length="426" mass="47229">MTSPINLLKPLADALKECSKNPPWCGGIWDVSPEDLKLYFDYGTETRSIQFATATEAQLDELAKACQPATFGANQEDVLDETYRKAGKMDLHHFAINFSPERIGLALALKWRLLGLDADERNIKLEPYKLNVYGNGSFFKAHKDTPRGEKMFGSLVVVLPTAHEGGALLLRHENKEIVFDSGKELVGKPPGTIAFVAFYSDVEHEVQHVISGHRVTITYNLYFEDEKAPVSAPVALTPAADQFSTSLKGILANPNFFPNGGLLGFGLKHEYPLSLNKDGRFTLKTLLTCLKGEDAVVPRACKEQGLTVSLKILYDADDGWLVMCDKPVVGLDDQVDDLMYALTSRFGGVRIWAPEREIGYDPERVDAKPWRKTVKWVTPMKSVTSHTDHFIAYGNEPSLGYLYGQVSLIVEVGIPGQRQDPPTIVD</sequence>
<reference evidence="3 4" key="1">
    <citation type="submission" date="2018-06" db="EMBL/GenBank/DDBJ databases">
        <title>A transcriptomic atlas of mushroom development highlights an independent origin of complex multicellularity.</title>
        <authorList>
            <consortium name="DOE Joint Genome Institute"/>
            <person name="Krizsan K."/>
            <person name="Almasi E."/>
            <person name="Merenyi Z."/>
            <person name="Sahu N."/>
            <person name="Viragh M."/>
            <person name="Koszo T."/>
            <person name="Mondo S."/>
            <person name="Kiss B."/>
            <person name="Balint B."/>
            <person name="Kues U."/>
            <person name="Barry K."/>
            <person name="Hegedus J.C."/>
            <person name="Henrissat B."/>
            <person name="Johnson J."/>
            <person name="Lipzen A."/>
            <person name="Ohm R."/>
            <person name="Nagy I."/>
            <person name="Pangilinan J."/>
            <person name="Yan J."/>
            <person name="Xiong Y."/>
            <person name="Grigoriev I.V."/>
            <person name="Hibbett D.S."/>
            <person name="Nagy L.G."/>
        </authorList>
    </citation>
    <scope>NUCLEOTIDE SEQUENCE [LARGE SCALE GENOMIC DNA]</scope>
    <source>
        <strain evidence="3 4">SZMC22713</strain>
    </source>
</reference>
<feature type="domain" description="Fe2OG dioxygenase" evidence="2">
    <location>
        <begin position="124"/>
        <end position="223"/>
    </location>
</feature>
<evidence type="ECO:0000313" key="4">
    <source>
        <dbReference type="Proteomes" id="UP000294933"/>
    </source>
</evidence>
<keyword evidence="1" id="KW-0408">Iron</keyword>
<evidence type="ECO:0000313" key="3">
    <source>
        <dbReference type="EMBL" id="TDL27749.1"/>
    </source>
</evidence>
<dbReference type="InterPro" id="IPR044862">
    <property type="entry name" value="Pro_4_hyd_alph_FE2OG_OXY"/>
</dbReference>
<dbReference type="STRING" id="50990.A0A4Y7QLN7"/>
<dbReference type="AlphaFoldDB" id="A0A4Y7QLN7"/>
<dbReference type="VEuPathDB" id="FungiDB:BD410DRAFT_781632"/>
<gene>
    <name evidence="3" type="ORF">BD410DRAFT_781632</name>
</gene>
<name>A0A4Y7QLN7_9AGAM</name>